<keyword evidence="2" id="KW-0808">Transferase</keyword>
<dbReference type="PANTHER" id="PTHR46448">
    <property type="entry name" value="PROTEIN KINASE DOMAIN-CONTAINING PROTEIN"/>
    <property type="match status" value="1"/>
</dbReference>
<dbReference type="GO" id="GO:0001501">
    <property type="term" value="P:skeletal system development"/>
    <property type="evidence" value="ECO:0000318"/>
    <property type="project" value="GO_Central"/>
</dbReference>
<evidence type="ECO:0000313" key="1">
    <source>
        <dbReference type="Proteomes" id="UP000186698"/>
    </source>
</evidence>
<keyword evidence="1" id="KW-1185">Reference proteome</keyword>
<dbReference type="GO" id="GO:0004715">
    <property type="term" value="F:non-membrane spanning protein tyrosine kinase activity"/>
    <property type="evidence" value="ECO:0000318"/>
    <property type="project" value="GO_Central"/>
</dbReference>
<sequence length="462" mass="51926">MMKGVVILCGAAVTVLLALYLRFSCFSEPLSLNDRQGSAVRAQAAGLEREMVERHGHMLMFLTSLLGGSGADGIAPGSGGRLVPLEVMGQAGALDCEELTYVTGLQYVGSGFTKLVQRGTLRNGKEIALKSVHNQGNDVTRCVRRYGDPTGCRTLATYKLHKEVTLLRTLRHPGIITLHGHCYENSMAPDFRVTAMLELGSPLEMIQLLQTPWEKRFKICLELVNLLHYLANSPMGSISLLDFQPRQFVLVDESLKVTDIDDATMEEIECKTDKDCTLDFPSRTFALKCSSTGRCTGVNEKRNLFNAYRFFFTYLLPHAAPPALQPLLLDIMNATGDLRYGINETLEAFQNVLKLYKSGITYRRRLLYLKDYMLIEGYKLNETSDDYRCWPSYNHRGCVLSVHNSEEAAEFCSKNTNCHHFVIGHQRTWTGRLIATFTSSVHKLIPDVNSRVYMKRPSDLKK</sequence>
<dbReference type="OrthoDB" id="4062651at2759"/>
<proteinExistence type="predicted"/>
<dbReference type="CTD" id="108698774"/>
<dbReference type="InterPro" id="IPR000719">
    <property type="entry name" value="Prot_kinase_dom"/>
</dbReference>
<dbReference type="InterPro" id="IPR011009">
    <property type="entry name" value="Kinase-like_dom_sf"/>
</dbReference>
<dbReference type="STRING" id="8355.A0A1L8F9V9"/>
<dbReference type="Bgee" id="108698774">
    <property type="expression patterns" value="Expressed in neurula embryo and 10 other cell types or tissues"/>
</dbReference>
<dbReference type="Xenbase" id="XB-GENE-17342830">
    <property type="gene designation" value="pkdcc.L"/>
</dbReference>
<organism evidence="1 2">
    <name type="scientific">Xenopus laevis</name>
    <name type="common">African clawed frog</name>
    <dbReference type="NCBI Taxonomy" id="8355"/>
    <lineage>
        <taxon>Eukaryota</taxon>
        <taxon>Metazoa</taxon>
        <taxon>Chordata</taxon>
        <taxon>Craniata</taxon>
        <taxon>Vertebrata</taxon>
        <taxon>Euteleostomi</taxon>
        <taxon>Amphibia</taxon>
        <taxon>Batrachia</taxon>
        <taxon>Anura</taxon>
        <taxon>Pipoidea</taxon>
        <taxon>Pipidae</taxon>
        <taxon>Xenopodinae</taxon>
        <taxon>Xenopus</taxon>
        <taxon>Xenopus</taxon>
    </lineage>
</organism>
<dbReference type="GO" id="GO:0005524">
    <property type="term" value="F:ATP binding"/>
    <property type="evidence" value="ECO:0007669"/>
    <property type="project" value="InterPro"/>
</dbReference>
<dbReference type="GeneID" id="108698774"/>
<dbReference type="AGR" id="Xenbase:XB-GENE-17342830"/>
<dbReference type="KEGG" id="xla:108698774"/>
<protein>
    <submittedName>
        <fullName evidence="2">Extracellular tyrosine-protein kinase PKDCC</fullName>
    </submittedName>
</protein>
<dbReference type="PANTHER" id="PTHR46448:SF2">
    <property type="entry name" value="PROTEIN KINASE DOMAIN-CONTAINING PROTEIN"/>
    <property type="match status" value="1"/>
</dbReference>
<evidence type="ECO:0000313" key="3">
    <source>
        <dbReference type="Xenbase" id="XB-GENE-17342830"/>
    </source>
</evidence>
<dbReference type="SUPFAM" id="SSF56112">
    <property type="entry name" value="Protein kinase-like (PK-like)"/>
    <property type="match status" value="1"/>
</dbReference>
<gene>
    <name evidence="3" type="primary">pkdcc.L</name>
    <name evidence="2" type="synonym">pkdcc.1.L</name>
</gene>
<evidence type="ECO:0000313" key="2">
    <source>
        <dbReference type="RefSeq" id="XP_018086041.1"/>
    </source>
</evidence>
<accession>A0A1L8F9V9</accession>
<dbReference type="OMA" id="SHPQCQS"/>
<keyword evidence="2" id="KW-0418">Kinase</keyword>
<dbReference type="InterPro" id="IPR022049">
    <property type="entry name" value="FAM69_kinase_dom"/>
</dbReference>
<dbReference type="Proteomes" id="UP000186698">
    <property type="component" value="Chromosome 8L"/>
</dbReference>
<dbReference type="AlphaFoldDB" id="A0A1L8F9V9"/>
<dbReference type="PROSITE" id="PS50011">
    <property type="entry name" value="PROTEIN_KINASE_DOM"/>
    <property type="match status" value="1"/>
</dbReference>
<dbReference type="InterPro" id="IPR042983">
    <property type="entry name" value="PKDCC"/>
</dbReference>
<dbReference type="PaxDb" id="8355-A0A1L8F9V9"/>
<dbReference type="Gene3D" id="1.10.510.10">
    <property type="entry name" value="Transferase(Phosphotransferase) domain 1"/>
    <property type="match status" value="1"/>
</dbReference>
<dbReference type="GO" id="GO:0005576">
    <property type="term" value="C:extracellular region"/>
    <property type="evidence" value="ECO:0000318"/>
    <property type="project" value="GO_Central"/>
</dbReference>
<name>A0A1L8F9V9_XENLA</name>
<reference evidence="2" key="1">
    <citation type="submission" date="2025-08" db="UniProtKB">
        <authorList>
            <consortium name="RefSeq"/>
        </authorList>
    </citation>
    <scope>IDENTIFICATION</scope>
    <source>
        <strain evidence="2">J_2021</strain>
        <tissue evidence="2">Erythrocytes</tissue>
    </source>
</reference>
<dbReference type="Pfam" id="PF12260">
    <property type="entry name" value="PIP49_C"/>
    <property type="match status" value="1"/>
</dbReference>
<dbReference type="RefSeq" id="XP_018086041.1">
    <property type="nucleotide sequence ID" value="XM_018230552.2"/>
</dbReference>